<dbReference type="Proteomes" id="UP000288086">
    <property type="component" value="Unassembled WGS sequence"/>
</dbReference>
<keyword evidence="3" id="KW-1185">Reference proteome</keyword>
<keyword evidence="2" id="KW-0645">Protease</keyword>
<accession>A0A444J2D3</accession>
<dbReference type="GO" id="GO:0006508">
    <property type="term" value="P:proteolysis"/>
    <property type="evidence" value="ECO:0007669"/>
    <property type="project" value="UniProtKB-KW"/>
</dbReference>
<evidence type="ECO:0000313" key="2">
    <source>
        <dbReference type="EMBL" id="RWX47015.1"/>
    </source>
</evidence>
<dbReference type="EC" id="2.3.1.234" evidence="2"/>
<keyword evidence="2" id="KW-0378">Hydrolase</keyword>
<organism evidence="2 3">
    <name type="scientific">Candidatus Electrothrix communis</name>
    <dbReference type="NCBI Taxonomy" id="1859133"/>
    <lineage>
        <taxon>Bacteria</taxon>
        <taxon>Pseudomonadati</taxon>
        <taxon>Thermodesulfobacteriota</taxon>
        <taxon>Desulfobulbia</taxon>
        <taxon>Desulfobulbales</taxon>
        <taxon>Desulfobulbaceae</taxon>
        <taxon>Candidatus Electrothrix</taxon>
    </lineage>
</organism>
<sequence>NVISSQFEVHAQFGGIVPELASRCHIEAIWPVVNQAWLKLACLFRILI</sequence>
<keyword evidence="2" id="KW-0012">Acyltransferase</keyword>
<keyword evidence="2" id="KW-0808">Transferase</keyword>
<dbReference type="GO" id="GO:0008233">
    <property type="term" value="F:peptidase activity"/>
    <property type="evidence" value="ECO:0007669"/>
    <property type="project" value="UniProtKB-KW"/>
</dbReference>
<dbReference type="AlphaFoldDB" id="A0A444J2D3"/>
<dbReference type="EMBL" id="MTKP01000243">
    <property type="protein sequence ID" value="RWX47015.1"/>
    <property type="molecule type" value="Genomic_DNA"/>
</dbReference>
<dbReference type="Gene3D" id="3.30.420.40">
    <property type="match status" value="1"/>
</dbReference>
<gene>
    <name evidence="2" type="ORF">VT98_12434</name>
</gene>
<dbReference type="GO" id="GO:0061711">
    <property type="term" value="F:tRNA N(6)-L-threonylcarbamoyladenine synthase activity"/>
    <property type="evidence" value="ECO:0007669"/>
    <property type="project" value="UniProtKB-EC"/>
</dbReference>
<evidence type="ECO:0000313" key="3">
    <source>
        <dbReference type="Proteomes" id="UP000288086"/>
    </source>
</evidence>
<reference evidence="2 3" key="1">
    <citation type="submission" date="2017-01" db="EMBL/GenBank/DDBJ databases">
        <title>The cable genome- insights into the physiology and evolution of filamentous bacteria capable of sulfide oxidation via long distance electron transfer.</title>
        <authorList>
            <person name="Schreiber L."/>
            <person name="Bjerg J.T."/>
            <person name="Boggild A."/>
            <person name="Van De Vossenberg J."/>
            <person name="Meysman F."/>
            <person name="Nielsen L.P."/>
            <person name="Schramm A."/>
            <person name="Kjeldsen K.U."/>
        </authorList>
    </citation>
    <scope>NUCLEOTIDE SEQUENCE [LARGE SCALE GENOMIC DNA]</scope>
    <source>
        <strain evidence="2">A1</strain>
    </source>
</reference>
<dbReference type="InterPro" id="IPR000905">
    <property type="entry name" value="Gcp-like_dom"/>
</dbReference>
<feature type="non-terminal residue" evidence="2">
    <location>
        <position position="1"/>
    </location>
</feature>
<feature type="domain" description="Gcp-like" evidence="1">
    <location>
        <begin position="1"/>
        <end position="37"/>
    </location>
</feature>
<dbReference type="Pfam" id="PF00814">
    <property type="entry name" value="TsaD"/>
    <property type="match status" value="1"/>
</dbReference>
<proteinExistence type="predicted"/>
<evidence type="ECO:0000259" key="1">
    <source>
        <dbReference type="Pfam" id="PF00814"/>
    </source>
</evidence>
<protein>
    <submittedName>
        <fullName evidence="2">Glycoprotease family protein</fullName>
        <ecNumber evidence="2">2.3.1.234</ecNumber>
    </submittedName>
</protein>
<name>A0A444J2D3_9BACT</name>
<comment type="caution">
    <text evidence="2">The sequence shown here is derived from an EMBL/GenBank/DDBJ whole genome shotgun (WGS) entry which is preliminary data.</text>
</comment>